<accession>A0A6J5KPJ3</accession>
<name>A0A6J5KPJ3_9CAUD</name>
<evidence type="ECO:0000313" key="1">
    <source>
        <dbReference type="EMBL" id="CAB4123143.1"/>
    </source>
</evidence>
<gene>
    <name evidence="1" type="ORF">UFOVP29_302</name>
</gene>
<sequence>MAKTNDAAWDNIFENVVMAEQPPSKYIIEAFVTTKSGTTYKVSGKDFLDLWHSEQKKGSEESLMVYCKVSLDFTRIKRDVSRWANSLVKQIESEFPKQVD</sequence>
<organism evidence="1">
    <name type="scientific">uncultured Caudovirales phage</name>
    <dbReference type="NCBI Taxonomy" id="2100421"/>
    <lineage>
        <taxon>Viruses</taxon>
        <taxon>Duplodnaviria</taxon>
        <taxon>Heunggongvirae</taxon>
        <taxon>Uroviricota</taxon>
        <taxon>Caudoviricetes</taxon>
        <taxon>Peduoviridae</taxon>
        <taxon>Maltschvirus</taxon>
        <taxon>Maltschvirus maltsch</taxon>
    </lineage>
</organism>
<reference evidence="1" key="1">
    <citation type="submission" date="2020-04" db="EMBL/GenBank/DDBJ databases">
        <authorList>
            <person name="Chiriac C."/>
            <person name="Salcher M."/>
            <person name="Ghai R."/>
            <person name="Kavagutti S V."/>
        </authorList>
    </citation>
    <scope>NUCLEOTIDE SEQUENCE</scope>
</reference>
<proteinExistence type="predicted"/>
<dbReference type="EMBL" id="LR796167">
    <property type="protein sequence ID" value="CAB4123143.1"/>
    <property type="molecule type" value="Genomic_DNA"/>
</dbReference>
<protein>
    <submittedName>
        <fullName evidence="1">Uncharacterized protein</fullName>
    </submittedName>
</protein>